<reference evidence="2" key="1">
    <citation type="submission" date="2023-10" db="EMBL/GenBank/DDBJ databases">
        <authorList>
            <person name="Chen Y."/>
            <person name="Shah S."/>
            <person name="Dougan E. K."/>
            <person name="Thang M."/>
            <person name="Chan C."/>
        </authorList>
    </citation>
    <scope>NUCLEOTIDE SEQUENCE [LARGE SCALE GENOMIC DNA]</scope>
</reference>
<feature type="non-terminal residue" evidence="2">
    <location>
        <position position="116"/>
    </location>
</feature>
<feature type="compositionally biased region" description="Basic and acidic residues" evidence="1">
    <location>
        <begin position="103"/>
        <end position="116"/>
    </location>
</feature>
<feature type="region of interest" description="Disordered" evidence="1">
    <location>
        <begin position="1"/>
        <end position="20"/>
    </location>
</feature>
<feature type="region of interest" description="Disordered" evidence="1">
    <location>
        <begin position="63"/>
        <end position="116"/>
    </location>
</feature>
<gene>
    <name evidence="2" type="ORF">PCOR1329_LOCUS62187</name>
</gene>
<accession>A0ABN9VYX4</accession>
<dbReference type="Proteomes" id="UP001189429">
    <property type="component" value="Unassembled WGS sequence"/>
</dbReference>
<protein>
    <submittedName>
        <fullName evidence="2">Uncharacterized protein</fullName>
    </submittedName>
</protein>
<feature type="compositionally biased region" description="Acidic residues" evidence="1">
    <location>
        <begin position="81"/>
        <end position="102"/>
    </location>
</feature>
<comment type="caution">
    <text evidence="2">The sequence shown here is derived from an EMBL/GenBank/DDBJ whole genome shotgun (WGS) entry which is preliminary data.</text>
</comment>
<dbReference type="EMBL" id="CAUYUJ010017844">
    <property type="protein sequence ID" value="CAK0878426.1"/>
    <property type="molecule type" value="Genomic_DNA"/>
</dbReference>
<organism evidence="2 3">
    <name type="scientific">Prorocentrum cordatum</name>
    <dbReference type="NCBI Taxonomy" id="2364126"/>
    <lineage>
        <taxon>Eukaryota</taxon>
        <taxon>Sar</taxon>
        <taxon>Alveolata</taxon>
        <taxon>Dinophyceae</taxon>
        <taxon>Prorocentrales</taxon>
        <taxon>Prorocentraceae</taxon>
        <taxon>Prorocentrum</taxon>
    </lineage>
</organism>
<sequence length="116" mass="12076">MREAAPGAGAAPCEGGRGAVHPFWTWGSWSGAAAVGVGQPDASPRRRTKEVCPVAPVQPWAVRGAWPGQGTWPALANAADSGDEDEEEDEEGEDGEPDEEGELDAKHPEKTTAVDS</sequence>
<feature type="compositionally biased region" description="Low complexity" evidence="1">
    <location>
        <begin position="1"/>
        <end position="14"/>
    </location>
</feature>
<keyword evidence="3" id="KW-1185">Reference proteome</keyword>
<proteinExistence type="predicted"/>
<evidence type="ECO:0000313" key="2">
    <source>
        <dbReference type="EMBL" id="CAK0878426.1"/>
    </source>
</evidence>
<name>A0ABN9VYX4_9DINO</name>
<evidence type="ECO:0000313" key="3">
    <source>
        <dbReference type="Proteomes" id="UP001189429"/>
    </source>
</evidence>
<evidence type="ECO:0000256" key="1">
    <source>
        <dbReference type="SAM" id="MobiDB-lite"/>
    </source>
</evidence>